<feature type="region of interest" description="Disordered" evidence="8">
    <location>
        <begin position="232"/>
        <end position="256"/>
    </location>
</feature>
<evidence type="ECO:0000256" key="6">
    <source>
        <dbReference type="ARBA" id="ARBA00023306"/>
    </source>
</evidence>
<evidence type="ECO:0000256" key="7">
    <source>
        <dbReference type="SAM" id="Coils"/>
    </source>
</evidence>
<evidence type="ECO:0000256" key="5">
    <source>
        <dbReference type="ARBA" id="ARBA00023054"/>
    </source>
</evidence>
<evidence type="ECO:0000256" key="2">
    <source>
        <dbReference type="ARBA" id="ARBA00009008"/>
    </source>
</evidence>
<feature type="coiled-coil region" evidence="7">
    <location>
        <begin position="36"/>
        <end position="117"/>
    </location>
</feature>
<keyword evidence="5 7" id="KW-0175">Coiled coil</keyword>
<dbReference type="GO" id="GO:0005737">
    <property type="term" value="C:cytoplasm"/>
    <property type="evidence" value="ECO:0007669"/>
    <property type="project" value="UniProtKB-SubCell"/>
</dbReference>
<evidence type="ECO:0000313" key="9">
    <source>
        <dbReference type="EMBL" id="QIL46947.1"/>
    </source>
</evidence>
<dbReference type="InterPro" id="IPR019933">
    <property type="entry name" value="DivIVA_domain"/>
</dbReference>
<keyword evidence="10" id="KW-1185">Reference proteome</keyword>
<dbReference type="RefSeq" id="WP_166008334.1">
    <property type="nucleotide sequence ID" value="NZ_CP049886.1"/>
</dbReference>
<dbReference type="PANTHER" id="PTHR35794:SF2">
    <property type="entry name" value="CELL DIVISION PROTEIN DIVIVA"/>
    <property type="match status" value="1"/>
</dbReference>
<keyword evidence="3" id="KW-0963">Cytoplasm</keyword>
<evidence type="ECO:0000313" key="10">
    <source>
        <dbReference type="Proteomes" id="UP000500890"/>
    </source>
</evidence>
<keyword evidence="4" id="KW-0132">Cell division</keyword>
<proteinExistence type="inferred from homology"/>
<dbReference type="AlphaFoldDB" id="A0A6G8APN3"/>
<dbReference type="GO" id="GO:0051301">
    <property type="term" value="P:cell division"/>
    <property type="evidence" value="ECO:0007669"/>
    <property type="project" value="UniProtKB-KW"/>
</dbReference>
<dbReference type="PANTHER" id="PTHR35794">
    <property type="entry name" value="CELL DIVISION PROTEIN DIVIVA"/>
    <property type="match status" value="1"/>
</dbReference>
<organism evidence="9 10">
    <name type="scientific">Vagococcus coleopterorum</name>
    <dbReference type="NCBI Taxonomy" id="2714946"/>
    <lineage>
        <taxon>Bacteria</taxon>
        <taxon>Bacillati</taxon>
        <taxon>Bacillota</taxon>
        <taxon>Bacilli</taxon>
        <taxon>Lactobacillales</taxon>
        <taxon>Enterococcaceae</taxon>
        <taxon>Vagococcus</taxon>
    </lineage>
</organism>
<dbReference type="Gene3D" id="6.10.250.660">
    <property type="match status" value="1"/>
</dbReference>
<keyword evidence="6" id="KW-0131">Cell cycle</keyword>
<reference evidence="9 10" key="1">
    <citation type="submission" date="2020-03" db="EMBL/GenBank/DDBJ databases">
        <title>Vagococcus sp. nov., isolated from beetles.</title>
        <authorList>
            <person name="Hyun D.-W."/>
            <person name="Bae J.-W."/>
        </authorList>
    </citation>
    <scope>NUCLEOTIDE SEQUENCE [LARGE SCALE GENOMIC DNA]</scope>
    <source>
        <strain evidence="9 10">HDW17A</strain>
    </source>
</reference>
<accession>A0A6G8APN3</accession>
<evidence type="ECO:0000256" key="3">
    <source>
        <dbReference type="ARBA" id="ARBA00022490"/>
    </source>
</evidence>
<protein>
    <submittedName>
        <fullName evidence="9">DivIVA domain-containing protein</fullName>
    </submittedName>
</protein>
<evidence type="ECO:0000256" key="1">
    <source>
        <dbReference type="ARBA" id="ARBA00004496"/>
    </source>
</evidence>
<evidence type="ECO:0000256" key="8">
    <source>
        <dbReference type="SAM" id="MobiDB-lite"/>
    </source>
</evidence>
<name>A0A6G8APN3_9ENTE</name>
<dbReference type="KEGG" id="vah:G7081_07580"/>
<dbReference type="InterPro" id="IPR007793">
    <property type="entry name" value="DivIVA_fam"/>
</dbReference>
<evidence type="ECO:0000256" key="4">
    <source>
        <dbReference type="ARBA" id="ARBA00022618"/>
    </source>
</evidence>
<dbReference type="NCBIfam" id="TIGR03544">
    <property type="entry name" value="DivI1A_domain"/>
    <property type="match status" value="1"/>
</dbReference>
<dbReference type="EMBL" id="CP049886">
    <property type="protein sequence ID" value="QIL46947.1"/>
    <property type="molecule type" value="Genomic_DNA"/>
</dbReference>
<dbReference type="Pfam" id="PF05103">
    <property type="entry name" value="DivIVA"/>
    <property type="match status" value="1"/>
</dbReference>
<dbReference type="Proteomes" id="UP000500890">
    <property type="component" value="Chromosome"/>
</dbReference>
<sequence length="256" mass="28885">MGLSPLDIKNKSFSNKMRGYNSDEVDDFLDQVIADFEGTLREHKEMEKALKHANEKLTYFNELKDALNQSIVVAQDTADKLKESAEKESEVALTTANAEAEKIIREAKEQADTMVSDATRHATEIIDAATQRTNTLATETDDLKSKTKEFHRNISLILESQLEVVKSKDWDNLLAPFSTFIDDKHQNVKDILNQNPKKVEVEEPAVEEMTTEVIEPSAEIIETPAKVEEVVETEKVEAPKSAKEEAVELSRSDRHK</sequence>
<comment type="subcellular location">
    <subcellularLocation>
        <location evidence="1">Cytoplasm</location>
    </subcellularLocation>
</comment>
<comment type="similarity">
    <text evidence="2">Belongs to the DivIVA family.</text>
</comment>
<gene>
    <name evidence="9" type="ORF">G7081_07580</name>
</gene>